<dbReference type="RefSeq" id="WP_014142449.1">
    <property type="nucleotide sequence ID" value="NC_016111.1"/>
</dbReference>
<reference evidence="2" key="1">
    <citation type="submission" date="2011-12" db="EMBL/GenBank/DDBJ databases">
        <title>Complete genome sequence of Streptomyces cattleya strain DSM 46488.</title>
        <authorList>
            <person name="Ou H.-Y."/>
            <person name="Li P."/>
            <person name="Zhao C."/>
            <person name="O'Hagan D."/>
            <person name="Deng Z."/>
        </authorList>
    </citation>
    <scope>NUCLEOTIDE SEQUENCE [LARGE SCALE GENOMIC DNA]</scope>
    <source>
        <strain evidence="2">ATCC 35852 / DSM 46488 / JCM 4925 / NBRC 14057 / NRRL 8057</strain>
    </source>
</reference>
<dbReference type="HOGENOM" id="CLU_2652801_0_0_11"/>
<dbReference type="Proteomes" id="UP000007842">
    <property type="component" value="Chromosome"/>
</dbReference>
<dbReference type="AlphaFoldDB" id="F8JPZ9"/>
<sequence length="76" mass="8013">MNEFIKKHAVRAFAVLAALVPVLVDQWPGIPWEALAAVVAAILGVGEVTQRHWDARLNAPVEPAAEVPAEPAGPAV</sequence>
<evidence type="ECO:0000313" key="1">
    <source>
        <dbReference type="EMBL" id="AEW94059.1"/>
    </source>
</evidence>
<gene>
    <name evidence="1" type="ordered locus">SCATT_16880</name>
</gene>
<keyword evidence="2" id="KW-1185">Reference proteome</keyword>
<dbReference type="KEGG" id="sct:SCAT_1691"/>
<accession>G8WP27</accession>
<protein>
    <submittedName>
        <fullName evidence="1">Uncharacterized protein</fullName>
    </submittedName>
</protein>
<dbReference type="PATRIC" id="fig|1003195.11.peg.3252"/>
<organism evidence="1 2">
    <name type="scientific">Streptantibioticus cattleyicolor (strain ATCC 35852 / DSM 46488 / JCM 4925 / NBRC 14057 / NRRL 8057)</name>
    <name type="common">Streptomyces cattleya</name>
    <dbReference type="NCBI Taxonomy" id="1003195"/>
    <lineage>
        <taxon>Bacteria</taxon>
        <taxon>Bacillati</taxon>
        <taxon>Actinomycetota</taxon>
        <taxon>Actinomycetes</taxon>
        <taxon>Kitasatosporales</taxon>
        <taxon>Streptomycetaceae</taxon>
        <taxon>Streptantibioticus</taxon>
    </lineage>
</organism>
<accession>F8JPZ9</accession>
<dbReference type="KEGG" id="scy:SCATT_16880"/>
<name>F8JPZ9_STREN</name>
<dbReference type="EMBL" id="CP003219">
    <property type="protein sequence ID" value="AEW94059.1"/>
    <property type="molecule type" value="Genomic_DNA"/>
</dbReference>
<evidence type="ECO:0000313" key="2">
    <source>
        <dbReference type="Proteomes" id="UP000007842"/>
    </source>
</evidence>
<proteinExistence type="predicted"/>